<organism evidence="9 10">
    <name type="scientific">Apodemus speciosus</name>
    <name type="common">Large Japanese field mouse</name>
    <dbReference type="NCBI Taxonomy" id="105296"/>
    <lineage>
        <taxon>Eukaryota</taxon>
        <taxon>Metazoa</taxon>
        <taxon>Chordata</taxon>
        <taxon>Craniata</taxon>
        <taxon>Vertebrata</taxon>
        <taxon>Euteleostomi</taxon>
        <taxon>Mammalia</taxon>
        <taxon>Eutheria</taxon>
        <taxon>Euarchontoglires</taxon>
        <taxon>Glires</taxon>
        <taxon>Rodentia</taxon>
        <taxon>Myomorpha</taxon>
        <taxon>Muroidea</taxon>
        <taxon>Muridae</taxon>
        <taxon>Murinae</taxon>
        <taxon>Apodemus</taxon>
    </lineage>
</organism>
<dbReference type="PANTHER" id="PTHR24027:SF419">
    <property type="entry name" value="CADHERIN-17"/>
    <property type="match status" value="1"/>
</dbReference>
<feature type="transmembrane region" description="Helical" evidence="6">
    <location>
        <begin position="842"/>
        <end position="865"/>
    </location>
</feature>
<evidence type="ECO:0000256" key="7">
    <source>
        <dbReference type="SAM" id="SignalP"/>
    </source>
</evidence>
<keyword evidence="10" id="KW-1185">Reference proteome</keyword>
<accession>A0ABQ0EMK6</accession>
<dbReference type="EMBL" id="BAAFST010000004">
    <property type="protein sequence ID" value="GAB1288314.1"/>
    <property type="molecule type" value="Genomic_DNA"/>
</dbReference>
<gene>
    <name evidence="9" type="ORF">APTSU1_000354400</name>
</gene>
<keyword evidence="4 6" id="KW-0472">Membrane</keyword>
<keyword evidence="3 5" id="KW-0106">Calcium</keyword>
<sequence length="885" mass="97900">MSPSEETKMAPARLHFLCLLALYLLWVTAPTSAYGQEGKFSGPLKPMTFSIFEGQEPSQIIFQRGRRPSVKFKANPPAVAFELTGETDGIFKIEKDGLLYHTTALDRETRAVHHLQLAALDSQGTIVEGPVPIIIEVKDINDNRPTFLQRKYESSVRQNSRPGKPFMYVNATDLDDPATPNGQLFYQIVIQLPKINNVMYFQINNKTGEISLTPEGSQELDPVKNPFYNLVVSVKDMAGQSENSFSDTTSVDITVRENIWKAPEPVEIRENLTDPHPIKITQVQWNDPGAQYSLINKEKLPQFPFSVDQEGNIYVTKPLDREEKDSYVFFATAKDENGKPLSYPLEIHVKVTDINDNPPTCLAPLTVFEVQENENMGNSIGVFAAHDMDEPDSINSILKYKLVDQTPKVPTDGLFLIDEYGGKVQLSKQSLKKQDSPQYNLTVEVSDIDFKTLCSVQVNVIDINDQIPIFEISDYGSKTFSEDTAIGSTILVIQATDADEPFTGSSKILYKIVQGDPEGRLEVVTDPKTNTGYVKIKKPLDFETQPVTSIVFQAVNPEPLVEDVEYNASSFASFELIVTDVNEVPVFPQQIFLANVSEDAAVGTKVGTVTARDPEGLAVSYSLKGDKRGWLKIDSVTGEIFSSAPLDRETESVYRVQVVATEVGGSSLSSMAHFHLALTDVNDNPPRLAKEYTGLFFCHPLTSPGSLIFEATDDDQQSLWRPKFTFALGRESLQSDWDVAKINVTAGSEEGIRSIGTRVIVIVSQYGVLGTDAGPLQDHCTHARLSTKHTRFEEQVYDIPILINDGGQPPMEGIVSLSVTFCQCVDGSCFRPAGRQDGIPTVGMAVGILLTTFLVIGIILAVVFIRIRKDKVENPQPPENQPLRS</sequence>
<feature type="domain" description="Cadherin" evidence="8">
    <location>
        <begin position="479"/>
        <end position="587"/>
    </location>
</feature>
<feature type="domain" description="Cadherin" evidence="8">
    <location>
        <begin position="148"/>
        <end position="361"/>
    </location>
</feature>
<keyword evidence="6" id="KW-0812">Transmembrane</keyword>
<dbReference type="PROSITE" id="PS50268">
    <property type="entry name" value="CADHERIN_2"/>
    <property type="match status" value="5"/>
</dbReference>
<keyword evidence="7" id="KW-0732">Signal</keyword>
<feature type="domain" description="Cadherin" evidence="8">
    <location>
        <begin position="79"/>
        <end position="147"/>
    </location>
</feature>
<name>A0ABQ0EMK6_APOSI</name>
<evidence type="ECO:0000313" key="10">
    <source>
        <dbReference type="Proteomes" id="UP001623349"/>
    </source>
</evidence>
<evidence type="ECO:0000256" key="6">
    <source>
        <dbReference type="SAM" id="Phobius"/>
    </source>
</evidence>
<dbReference type="PROSITE" id="PS00232">
    <property type="entry name" value="CADHERIN_1"/>
    <property type="match status" value="3"/>
</dbReference>
<dbReference type="PRINTS" id="PR00205">
    <property type="entry name" value="CADHERIN"/>
</dbReference>
<evidence type="ECO:0000256" key="1">
    <source>
        <dbReference type="ARBA" id="ARBA00004370"/>
    </source>
</evidence>
<dbReference type="SUPFAM" id="SSF49313">
    <property type="entry name" value="Cadherin-like"/>
    <property type="match status" value="6"/>
</dbReference>
<feature type="domain" description="Cadherin" evidence="8">
    <location>
        <begin position="588"/>
        <end position="688"/>
    </location>
</feature>
<keyword evidence="2" id="KW-0677">Repeat</keyword>
<dbReference type="Pfam" id="PF00028">
    <property type="entry name" value="Cadherin"/>
    <property type="match status" value="5"/>
</dbReference>
<dbReference type="InterPro" id="IPR020894">
    <property type="entry name" value="Cadherin_CS"/>
</dbReference>
<dbReference type="InterPro" id="IPR039808">
    <property type="entry name" value="Cadherin"/>
</dbReference>
<feature type="signal peptide" evidence="7">
    <location>
        <begin position="1"/>
        <end position="33"/>
    </location>
</feature>
<reference evidence="9 10" key="1">
    <citation type="submission" date="2024-08" db="EMBL/GenBank/DDBJ databases">
        <title>The draft genome of Apodemus speciosus.</title>
        <authorList>
            <person name="Nabeshima K."/>
            <person name="Suzuki S."/>
            <person name="Onuma M."/>
        </authorList>
    </citation>
    <scope>NUCLEOTIDE SEQUENCE [LARGE SCALE GENOMIC DNA]</scope>
    <source>
        <strain evidence="9">IB14-021</strain>
    </source>
</reference>
<proteinExistence type="predicted"/>
<dbReference type="CDD" id="cd11304">
    <property type="entry name" value="Cadherin_repeat"/>
    <property type="match status" value="6"/>
</dbReference>
<keyword evidence="6" id="KW-1133">Transmembrane helix</keyword>
<dbReference type="Proteomes" id="UP001623349">
    <property type="component" value="Unassembled WGS sequence"/>
</dbReference>
<evidence type="ECO:0000256" key="2">
    <source>
        <dbReference type="ARBA" id="ARBA00022737"/>
    </source>
</evidence>
<comment type="caution">
    <text evidence="9">The sequence shown here is derived from an EMBL/GenBank/DDBJ whole genome shotgun (WGS) entry which is preliminary data.</text>
</comment>
<dbReference type="InterPro" id="IPR002126">
    <property type="entry name" value="Cadherin-like_dom"/>
</dbReference>
<evidence type="ECO:0000256" key="4">
    <source>
        <dbReference type="ARBA" id="ARBA00023136"/>
    </source>
</evidence>
<comment type="subcellular location">
    <subcellularLocation>
        <location evidence="1">Membrane</location>
    </subcellularLocation>
</comment>
<evidence type="ECO:0000256" key="5">
    <source>
        <dbReference type="PROSITE-ProRule" id="PRU00043"/>
    </source>
</evidence>
<evidence type="ECO:0000256" key="3">
    <source>
        <dbReference type="ARBA" id="ARBA00022837"/>
    </source>
</evidence>
<dbReference type="PANTHER" id="PTHR24027">
    <property type="entry name" value="CADHERIN-23"/>
    <property type="match status" value="1"/>
</dbReference>
<dbReference type="InterPro" id="IPR015919">
    <property type="entry name" value="Cadherin-like_sf"/>
</dbReference>
<evidence type="ECO:0000313" key="9">
    <source>
        <dbReference type="EMBL" id="GAB1288314.1"/>
    </source>
</evidence>
<protein>
    <submittedName>
        <fullName evidence="9">Cadherin-17</fullName>
    </submittedName>
</protein>
<dbReference type="SMART" id="SM00112">
    <property type="entry name" value="CA"/>
    <property type="match status" value="6"/>
</dbReference>
<evidence type="ECO:0000259" key="8">
    <source>
        <dbReference type="PROSITE" id="PS50268"/>
    </source>
</evidence>
<dbReference type="Gene3D" id="2.60.40.60">
    <property type="entry name" value="Cadherins"/>
    <property type="match status" value="7"/>
</dbReference>
<feature type="chain" id="PRO_5047403027" evidence="7">
    <location>
        <begin position="34"/>
        <end position="885"/>
    </location>
</feature>
<feature type="domain" description="Cadherin" evidence="8">
    <location>
        <begin position="362"/>
        <end position="470"/>
    </location>
</feature>